<dbReference type="Proteomes" id="UP001459204">
    <property type="component" value="Unassembled WGS sequence"/>
</dbReference>
<evidence type="ECO:0000313" key="2">
    <source>
        <dbReference type="Proteomes" id="UP001459204"/>
    </source>
</evidence>
<organism evidence="1 2">
    <name type="scientific">Pseudoxanthomonas putridarboris</name>
    <dbReference type="NCBI Taxonomy" id="752605"/>
    <lineage>
        <taxon>Bacteria</taxon>
        <taxon>Pseudomonadati</taxon>
        <taxon>Pseudomonadota</taxon>
        <taxon>Gammaproteobacteria</taxon>
        <taxon>Lysobacterales</taxon>
        <taxon>Lysobacteraceae</taxon>
        <taxon>Pseudoxanthomonas</taxon>
    </lineage>
</organism>
<keyword evidence="2" id="KW-1185">Reference proteome</keyword>
<name>A0ABU9IVR3_9GAMM</name>
<sequence>MKTHDNVLHKAIENVEDQARRFKEALLTLQPKAQHQKTELFTLLHPTIVELLNRHVSQKAILDMLQAQGLKLHPSRFKALMAAHAEVCTQPGSQQVAEDNA</sequence>
<gene>
    <name evidence="1" type="ORF">AAD027_01565</name>
</gene>
<dbReference type="RefSeq" id="WP_341724261.1">
    <property type="nucleotide sequence ID" value="NZ_JBBWWT010000001.1"/>
</dbReference>
<dbReference type="EMBL" id="JBBWWT010000001">
    <property type="protein sequence ID" value="MEL1263063.1"/>
    <property type="molecule type" value="Genomic_DNA"/>
</dbReference>
<accession>A0ABU9IVR3</accession>
<protein>
    <submittedName>
        <fullName evidence="1">Uncharacterized protein</fullName>
    </submittedName>
</protein>
<evidence type="ECO:0000313" key="1">
    <source>
        <dbReference type="EMBL" id="MEL1263063.1"/>
    </source>
</evidence>
<proteinExistence type="predicted"/>
<reference evidence="1 2" key="1">
    <citation type="submission" date="2024-04" db="EMBL/GenBank/DDBJ databases">
        <title>Draft genome sequence of Pseudoxanthomonas putridarboris WD12.</title>
        <authorList>
            <person name="Oh J."/>
        </authorList>
    </citation>
    <scope>NUCLEOTIDE SEQUENCE [LARGE SCALE GENOMIC DNA]</scope>
    <source>
        <strain evidence="1 2">WD12</strain>
    </source>
</reference>
<comment type="caution">
    <text evidence="1">The sequence shown here is derived from an EMBL/GenBank/DDBJ whole genome shotgun (WGS) entry which is preliminary data.</text>
</comment>